<comment type="caution">
    <text evidence="1">The sequence shown here is derived from an EMBL/GenBank/DDBJ whole genome shotgun (WGS) entry which is preliminary data.</text>
</comment>
<organism evidence="1 2">
    <name type="scientific">Penicillium coprophilum</name>
    <dbReference type="NCBI Taxonomy" id="36646"/>
    <lineage>
        <taxon>Eukaryota</taxon>
        <taxon>Fungi</taxon>
        <taxon>Dikarya</taxon>
        <taxon>Ascomycota</taxon>
        <taxon>Pezizomycotina</taxon>
        <taxon>Eurotiomycetes</taxon>
        <taxon>Eurotiomycetidae</taxon>
        <taxon>Eurotiales</taxon>
        <taxon>Aspergillaceae</taxon>
        <taxon>Penicillium</taxon>
    </lineage>
</organism>
<keyword evidence="2" id="KW-1185">Reference proteome</keyword>
<evidence type="ECO:0000313" key="1">
    <source>
        <dbReference type="EMBL" id="OQE41285.1"/>
    </source>
</evidence>
<name>A0A1V6US97_9EURO</name>
<evidence type="ECO:0000313" key="2">
    <source>
        <dbReference type="Proteomes" id="UP000191500"/>
    </source>
</evidence>
<dbReference type="Proteomes" id="UP000191500">
    <property type="component" value="Unassembled WGS sequence"/>
</dbReference>
<proteinExistence type="predicted"/>
<dbReference type="AlphaFoldDB" id="A0A1V6US97"/>
<reference evidence="2" key="1">
    <citation type="journal article" date="2017" name="Nat. Microbiol.">
        <title>Global analysis of biosynthetic gene clusters reveals vast potential of secondary metabolite production in Penicillium species.</title>
        <authorList>
            <person name="Nielsen J.C."/>
            <person name="Grijseels S."/>
            <person name="Prigent S."/>
            <person name="Ji B."/>
            <person name="Dainat J."/>
            <person name="Nielsen K.F."/>
            <person name="Frisvad J.C."/>
            <person name="Workman M."/>
            <person name="Nielsen J."/>
        </authorList>
    </citation>
    <scope>NUCLEOTIDE SEQUENCE [LARGE SCALE GENOMIC DNA]</scope>
    <source>
        <strain evidence="2">IBT 31321</strain>
    </source>
</reference>
<protein>
    <submittedName>
        <fullName evidence="1">Uncharacterized protein</fullName>
    </submittedName>
</protein>
<gene>
    <name evidence="1" type="ORF">PENCOP_c005G07703</name>
</gene>
<accession>A0A1V6US97</accession>
<sequence>MTFFPKMMDLLEINPNACECLKTMDVLSDFTVEEVYSLWHHESRKLHRVSSCYSYNAYNDARKEHKVDEILDELCEAQLVLRGLPSTEPFALTEPLSVSLGFRLWAQNLSISERIKVTGQAVGMVAELSSLVDSQNLYPHTSTWLDTELGPPRYY</sequence>
<dbReference type="EMBL" id="MDDG01000005">
    <property type="protein sequence ID" value="OQE41285.1"/>
    <property type="molecule type" value="Genomic_DNA"/>
</dbReference>